<keyword evidence="1" id="KW-0472">Membrane</keyword>
<dbReference type="EMBL" id="LAZR01000964">
    <property type="protein sequence ID" value="KKN53602.1"/>
    <property type="molecule type" value="Genomic_DNA"/>
</dbReference>
<sequence length="46" mass="5264">MILTKRDKVIIGILIVVPTPLWILLVRAWWFMVIKASTIPMENVSG</sequence>
<keyword evidence="1" id="KW-1133">Transmembrane helix</keyword>
<accession>A0A0F9RUM1</accession>
<evidence type="ECO:0000256" key="1">
    <source>
        <dbReference type="SAM" id="Phobius"/>
    </source>
</evidence>
<protein>
    <recommendedName>
        <fullName evidence="3">ABC transmembrane type-1 domain-containing protein</fullName>
    </recommendedName>
</protein>
<evidence type="ECO:0008006" key="3">
    <source>
        <dbReference type="Google" id="ProtNLM"/>
    </source>
</evidence>
<feature type="transmembrane region" description="Helical" evidence="1">
    <location>
        <begin position="9"/>
        <end position="32"/>
    </location>
</feature>
<keyword evidence="1" id="KW-0812">Transmembrane</keyword>
<comment type="caution">
    <text evidence="2">The sequence shown here is derived from an EMBL/GenBank/DDBJ whole genome shotgun (WGS) entry which is preliminary data.</text>
</comment>
<reference evidence="2" key="1">
    <citation type="journal article" date="2015" name="Nature">
        <title>Complex archaea that bridge the gap between prokaryotes and eukaryotes.</title>
        <authorList>
            <person name="Spang A."/>
            <person name="Saw J.H."/>
            <person name="Jorgensen S.L."/>
            <person name="Zaremba-Niedzwiedzka K."/>
            <person name="Martijn J."/>
            <person name="Lind A.E."/>
            <person name="van Eijk R."/>
            <person name="Schleper C."/>
            <person name="Guy L."/>
            <person name="Ettema T.J."/>
        </authorList>
    </citation>
    <scope>NUCLEOTIDE SEQUENCE</scope>
</reference>
<gene>
    <name evidence="2" type="ORF">LCGC14_0600980</name>
</gene>
<organism evidence="2">
    <name type="scientific">marine sediment metagenome</name>
    <dbReference type="NCBI Taxonomy" id="412755"/>
    <lineage>
        <taxon>unclassified sequences</taxon>
        <taxon>metagenomes</taxon>
        <taxon>ecological metagenomes</taxon>
    </lineage>
</organism>
<name>A0A0F9RUM1_9ZZZZ</name>
<dbReference type="AlphaFoldDB" id="A0A0F9RUM1"/>
<proteinExistence type="predicted"/>
<evidence type="ECO:0000313" key="2">
    <source>
        <dbReference type="EMBL" id="KKN53602.1"/>
    </source>
</evidence>